<accession>A0A916WVM8</accession>
<reference evidence="5" key="2">
    <citation type="submission" date="2020-09" db="EMBL/GenBank/DDBJ databases">
        <authorList>
            <person name="Sun Q."/>
            <person name="Zhou Y."/>
        </authorList>
    </citation>
    <scope>NUCLEOTIDE SEQUENCE</scope>
    <source>
        <strain evidence="5">CGMCC 1.12827</strain>
    </source>
</reference>
<dbReference type="GO" id="GO:0016491">
    <property type="term" value="F:oxidoreductase activity"/>
    <property type="evidence" value="ECO:0007669"/>
    <property type="project" value="UniProtKB-KW"/>
</dbReference>
<comment type="caution">
    <text evidence="5">The sequence shown here is derived from an EMBL/GenBank/DDBJ whole genome shotgun (WGS) entry which is preliminary data.</text>
</comment>
<dbReference type="SUPFAM" id="SSF51395">
    <property type="entry name" value="FMN-linked oxidoreductases"/>
    <property type="match status" value="1"/>
</dbReference>
<dbReference type="PANTHER" id="PTHR43656:SF2">
    <property type="entry name" value="BINDING OXIDOREDUCTASE, PUTATIVE (AFU_ORTHOLOGUE AFUA_2G08260)-RELATED"/>
    <property type="match status" value="1"/>
</dbReference>
<evidence type="ECO:0000313" key="5">
    <source>
        <dbReference type="EMBL" id="GGB33531.1"/>
    </source>
</evidence>
<keyword evidence="1" id="KW-0285">Flavoprotein</keyword>
<proteinExistence type="predicted"/>
<feature type="domain" description="NADH:flavin oxidoreductase/NADH oxidase N-terminal" evidence="4">
    <location>
        <begin position="9"/>
        <end position="123"/>
    </location>
</feature>
<dbReference type="InterPro" id="IPR001155">
    <property type="entry name" value="OxRdtase_FMN_N"/>
</dbReference>
<keyword evidence="6" id="KW-1185">Reference proteome</keyword>
<reference evidence="5" key="1">
    <citation type="journal article" date="2014" name="Int. J. Syst. Evol. Microbiol.">
        <title>Complete genome sequence of Corynebacterium casei LMG S-19264T (=DSM 44701T), isolated from a smear-ripened cheese.</title>
        <authorList>
            <consortium name="US DOE Joint Genome Institute (JGI-PGF)"/>
            <person name="Walter F."/>
            <person name="Albersmeier A."/>
            <person name="Kalinowski J."/>
            <person name="Ruckert C."/>
        </authorList>
    </citation>
    <scope>NUCLEOTIDE SEQUENCE</scope>
    <source>
        <strain evidence="5">CGMCC 1.12827</strain>
    </source>
</reference>
<protein>
    <recommendedName>
        <fullName evidence="4">NADH:flavin oxidoreductase/NADH oxidase N-terminal domain-containing protein</fullName>
    </recommendedName>
</protein>
<organism evidence="5 6">
    <name type="scientific">Gordonia jinhuaensis</name>
    <dbReference type="NCBI Taxonomy" id="1517702"/>
    <lineage>
        <taxon>Bacteria</taxon>
        <taxon>Bacillati</taxon>
        <taxon>Actinomycetota</taxon>
        <taxon>Actinomycetes</taxon>
        <taxon>Mycobacteriales</taxon>
        <taxon>Gordoniaceae</taxon>
        <taxon>Gordonia</taxon>
    </lineage>
</organism>
<evidence type="ECO:0000313" key="6">
    <source>
        <dbReference type="Proteomes" id="UP000621454"/>
    </source>
</evidence>
<evidence type="ECO:0000259" key="4">
    <source>
        <dbReference type="Pfam" id="PF00724"/>
    </source>
</evidence>
<gene>
    <name evidence="5" type="ORF">GCM10011489_22100</name>
</gene>
<name>A0A916WVM8_9ACTN</name>
<sequence length="137" mass="14754">MMAPDLNQPLVLPCGATLSNRIAKAAMSEQLADRHGHVTRELRRLYDIWARSGAALLITGNVVTDRNALVEPGNVIADNAAALSGLRLLARSAHAAGGAVWMQINHPGRVATVPFNRRPRGPSARREPVPGFNIRKP</sequence>
<dbReference type="Gene3D" id="3.20.20.70">
    <property type="entry name" value="Aldolase class I"/>
    <property type="match status" value="1"/>
</dbReference>
<evidence type="ECO:0000256" key="1">
    <source>
        <dbReference type="ARBA" id="ARBA00022630"/>
    </source>
</evidence>
<dbReference type="AlphaFoldDB" id="A0A916WVM8"/>
<dbReference type="PANTHER" id="PTHR43656">
    <property type="entry name" value="BINDING OXIDOREDUCTASE, PUTATIVE (AFU_ORTHOLOGUE AFUA_2G08260)-RELATED"/>
    <property type="match status" value="1"/>
</dbReference>
<dbReference type="InterPro" id="IPR013785">
    <property type="entry name" value="Aldolase_TIM"/>
</dbReference>
<keyword evidence="2" id="KW-0560">Oxidoreductase</keyword>
<dbReference type="GO" id="GO:0010181">
    <property type="term" value="F:FMN binding"/>
    <property type="evidence" value="ECO:0007669"/>
    <property type="project" value="InterPro"/>
</dbReference>
<dbReference type="EMBL" id="BMGC01000014">
    <property type="protein sequence ID" value="GGB33531.1"/>
    <property type="molecule type" value="Genomic_DNA"/>
</dbReference>
<feature type="region of interest" description="Disordered" evidence="3">
    <location>
        <begin position="115"/>
        <end position="137"/>
    </location>
</feature>
<dbReference type="InterPro" id="IPR051799">
    <property type="entry name" value="NADH_flavin_oxidoreductase"/>
</dbReference>
<evidence type="ECO:0000256" key="2">
    <source>
        <dbReference type="ARBA" id="ARBA00023002"/>
    </source>
</evidence>
<evidence type="ECO:0000256" key="3">
    <source>
        <dbReference type="SAM" id="MobiDB-lite"/>
    </source>
</evidence>
<dbReference type="Pfam" id="PF00724">
    <property type="entry name" value="Oxidored_FMN"/>
    <property type="match status" value="1"/>
</dbReference>
<dbReference type="Proteomes" id="UP000621454">
    <property type="component" value="Unassembled WGS sequence"/>
</dbReference>